<keyword evidence="15" id="KW-1185">Reference proteome</keyword>
<evidence type="ECO:0000256" key="11">
    <source>
        <dbReference type="SAM" id="MobiDB-lite"/>
    </source>
</evidence>
<dbReference type="PROSITE" id="PS52039">
    <property type="entry name" value="TOPO_IA_2"/>
    <property type="match status" value="1"/>
</dbReference>
<dbReference type="InterPro" id="IPR013498">
    <property type="entry name" value="Topo_IA_Znf"/>
</dbReference>
<reference evidence="14 15" key="1">
    <citation type="submission" date="2018-08" db="EMBL/GenBank/DDBJ databases">
        <title>Genomic Encyclopedia of Type Strains, Phase IV (KMG-IV): sequencing the most valuable type-strain genomes for metagenomic binning, comparative biology and taxonomic classification.</title>
        <authorList>
            <person name="Goeker M."/>
        </authorList>
    </citation>
    <scope>NUCLEOTIDE SEQUENCE [LARGE SCALE GENOMIC DNA]</scope>
    <source>
        <strain evidence="14 15">DSM 23923</strain>
    </source>
</reference>
<dbReference type="EC" id="5.6.2.1" evidence="10"/>
<dbReference type="NCBIfam" id="TIGR01051">
    <property type="entry name" value="topA_bact"/>
    <property type="match status" value="1"/>
</dbReference>
<keyword evidence="9 10" id="KW-0413">Isomerase</keyword>
<dbReference type="InterPro" id="IPR034149">
    <property type="entry name" value="TOPRIM_TopoI"/>
</dbReference>
<dbReference type="Pfam" id="PF01131">
    <property type="entry name" value="Topoisom_bac"/>
    <property type="match status" value="1"/>
</dbReference>
<feature type="site" description="Interaction with DNA" evidence="10">
    <location>
        <position position="574"/>
    </location>
</feature>
<feature type="site" description="Interaction with DNA" evidence="10">
    <location>
        <position position="106"/>
    </location>
</feature>
<name>A0A347ZSQ5_9CHLR</name>
<keyword evidence="3" id="KW-0479">Metal-binding</keyword>
<dbReference type="PANTHER" id="PTHR42785:SF1">
    <property type="entry name" value="DNA TOPOISOMERASE"/>
    <property type="match status" value="1"/>
</dbReference>
<dbReference type="PRINTS" id="PR00417">
    <property type="entry name" value="PRTPISMRASEI"/>
</dbReference>
<dbReference type="CDD" id="cd00186">
    <property type="entry name" value="TOP1Ac"/>
    <property type="match status" value="1"/>
</dbReference>
<keyword evidence="6" id="KW-0460">Magnesium</keyword>
<evidence type="ECO:0000256" key="4">
    <source>
        <dbReference type="ARBA" id="ARBA00022771"/>
    </source>
</evidence>
<evidence type="ECO:0000256" key="5">
    <source>
        <dbReference type="ARBA" id="ARBA00022833"/>
    </source>
</evidence>
<dbReference type="GO" id="GO:0005694">
    <property type="term" value="C:chromosome"/>
    <property type="evidence" value="ECO:0007669"/>
    <property type="project" value="InterPro"/>
</dbReference>
<dbReference type="SMART" id="SM00436">
    <property type="entry name" value="TOP1Bc"/>
    <property type="match status" value="1"/>
</dbReference>
<dbReference type="InterPro" id="IPR023405">
    <property type="entry name" value="Topo_IA_core_domain"/>
</dbReference>
<dbReference type="InterPro" id="IPR013824">
    <property type="entry name" value="Topo_IA_cen_sub1"/>
</dbReference>
<dbReference type="Pfam" id="PF18930">
    <property type="entry name" value="DUF5679"/>
    <property type="match status" value="1"/>
</dbReference>
<dbReference type="InterPro" id="IPR028612">
    <property type="entry name" value="Topoisom_1_IA"/>
</dbReference>
<dbReference type="InterPro" id="IPR013497">
    <property type="entry name" value="Topo_IA_cen"/>
</dbReference>
<evidence type="ECO:0000256" key="10">
    <source>
        <dbReference type="HAMAP-Rule" id="MF_00952"/>
    </source>
</evidence>
<keyword evidence="8 10" id="KW-0238">DNA-binding</keyword>
<dbReference type="GO" id="GO:0003917">
    <property type="term" value="F:DNA topoisomerase type I (single strand cut, ATP-independent) activity"/>
    <property type="evidence" value="ECO:0007669"/>
    <property type="project" value="UniProtKB-UniRule"/>
</dbReference>
<evidence type="ECO:0000256" key="8">
    <source>
        <dbReference type="ARBA" id="ARBA00023125"/>
    </source>
</evidence>
<dbReference type="RefSeq" id="WP_232528581.1">
    <property type="nucleotide sequence ID" value="NZ_AP018437.1"/>
</dbReference>
<dbReference type="HAMAP" id="MF_00952">
    <property type="entry name" value="Topoisom_1_prok"/>
    <property type="match status" value="1"/>
</dbReference>
<comment type="function">
    <text evidence="10">Releases the supercoiling and torsional tension of DNA, which is introduced during the DNA replication and transcription, by transiently cleaving and rejoining one strand of the DNA duplex. Introduces a single-strand break via transesterification at a target site in duplex DNA. The scissile phosphodiester is attacked by the catalytic tyrosine of the enzyme, resulting in the formation of a DNA-(5'-phosphotyrosyl)-enzyme intermediate and the expulsion of a 3'-OH DNA strand. The free DNA strand then undergoes passage around the unbroken strand, thus removing DNA supercoils. Finally, in the religation step, the DNA 3'-OH attacks the covalent intermediate to expel the active-site tyrosine and restore the DNA phosphodiester backbone.</text>
</comment>
<dbReference type="InterPro" id="IPR013826">
    <property type="entry name" value="Topo_IA_cen_sub3"/>
</dbReference>
<comment type="similarity">
    <text evidence="2 10">Belongs to the type IA topoisomerase family.</text>
</comment>
<dbReference type="InterPro" id="IPR005733">
    <property type="entry name" value="TopoI_bac-type"/>
</dbReference>
<evidence type="ECO:0000256" key="1">
    <source>
        <dbReference type="ARBA" id="ARBA00000213"/>
    </source>
</evidence>
<evidence type="ECO:0000256" key="7">
    <source>
        <dbReference type="ARBA" id="ARBA00023029"/>
    </source>
</evidence>
<dbReference type="PANTHER" id="PTHR42785">
    <property type="entry name" value="DNA TOPOISOMERASE, TYPE IA, CORE"/>
    <property type="match status" value="1"/>
</dbReference>
<evidence type="ECO:0000259" key="13">
    <source>
        <dbReference type="PROSITE" id="PS52039"/>
    </source>
</evidence>
<dbReference type="Gene3D" id="3.40.50.140">
    <property type="match status" value="1"/>
</dbReference>
<comment type="caution">
    <text evidence="14">The sequence shown here is derived from an EMBL/GenBank/DDBJ whole genome shotgun (WGS) entry which is preliminary data.</text>
</comment>
<dbReference type="SUPFAM" id="SSF56712">
    <property type="entry name" value="Prokaryotic type I DNA topoisomerase"/>
    <property type="match status" value="1"/>
</dbReference>
<evidence type="ECO:0000313" key="14">
    <source>
        <dbReference type="EMBL" id="REG11091.1"/>
    </source>
</evidence>
<keyword evidence="4" id="KW-0863">Zinc-finger</keyword>
<feature type="domain" description="Topo IA-type catalytic" evidence="13">
    <location>
        <begin position="202"/>
        <end position="642"/>
    </location>
</feature>
<dbReference type="Gene3D" id="3.30.65.10">
    <property type="entry name" value="Bacterial Topoisomerase I, domain 1"/>
    <property type="match status" value="2"/>
</dbReference>
<feature type="compositionally biased region" description="Basic residues" evidence="11">
    <location>
        <begin position="62"/>
        <end position="75"/>
    </location>
</feature>
<dbReference type="PROSITE" id="PS00396">
    <property type="entry name" value="TOPO_IA_1"/>
    <property type="match status" value="1"/>
</dbReference>
<dbReference type="SMART" id="SM00493">
    <property type="entry name" value="TOPRIM"/>
    <property type="match status" value="1"/>
</dbReference>
<dbReference type="Gene3D" id="1.10.290.10">
    <property type="entry name" value="Topoisomerase I, domain 4"/>
    <property type="match status" value="1"/>
</dbReference>
<feature type="site" description="Interaction with DNA" evidence="10">
    <location>
        <position position="212"/>
    </location>
</feature>
<feature type="site" description="Interaction with DNA" evidence="10">
    <location>
        <position position="216"/>
    </location>
</feature>
<evidence type="ECO:0000256" key="9">
    <source>
        <dbReference type="ARBA" id="ARBA00023235"/>
    </source>
</evidence>
<dbReference type="InterPro" id="IPR003601">
    <property type="entry name" value="Topo_IA_2"/>
</dbReference>
<dbReference type="PROSITE" id="PS50880">
    <property type="entry name" value="TOPRIM"/>
    <property type="match status" value="1"/>
</dbReference>
<dbReference type="Pfam" id="PF01396">
    <property type="entry name" value="Zn_ribbon_Top1"/>
    <property type="match status" value="2"/>
</dbReference>
<dbReference type="GO" id="GO:0006265">
    <property type="term" value="P:DNA topological change"/>
    <property type="evidence" value="ECO:0007669"/>
    <property type="project" value="UniProtKB-UniRule"/>
</dbReference>
<dbReference type="AlphaFoldDB" id="A0A347ZSQ5"/>
<dbReference type="SUPFAM" id="SSF57783">
    <property type="entry name" value="Zinc beta-ribbon"/>
    <property type="match status" value="1"/>
</dbReference>
<dbReference type="InterPro" id="IPR023406">
    <property type="entry name" value="Topo_IA_AS"/>
</dbReference>
<protein>
    <recommendedName>
        <fullName evidence="10">DNA topoisomerase 1</fullName>
        <ecNumber evidence="10">5.6.2.1</ecNumber>
    </recommendedName>
    <alternativeName>
        <fullName evidence="10">DNA topoisomerase I</fullName>
    </alternativeName>
</protein>
<dbReference type="InterPro" id="IPR006171">
    <property type="entry name" value="TOPRIM_dom"/>
</dbReference>
<proteinExistence type="inferred from homology"/>
<feature type="active site" description="O-(5'-phospho-DNA)-tyrosine intermediate" evidence="10">
    <location>
        <position position="373"/>
    </location>
</feature>
<comment type="catalytic activity">
    <reaction evidence="1 10">
        <text>ATP-independent breakage of single-stranded DNA, followed by passage and rejoining.</text>
        <dbReference type="EC" id="5.6.2.1"/>
    </reaction>
</comment>
<feature type="site" description="Interaction with DNA" evidence="10">
    <location>
        <position position="221"/>
    </location>
</feature>
<dbReference type="Gene3D" id="1.10.460.10">
    <property type="entry name" value="Topoisomerase I, domain 2"/>
    <property type="match status" value="1"/>
</dbReference>
<dbReference type="Pfam" id="PF01751">
    <property type="entry name" value="Toprim"/>
    <property type="match status" value="1"/>
</dbReference>
<dbReference type="InterPro" id="IPR044044">
    <property type="entry name" value="DUF5679"/>
</dbReference>
<feature type="site" description="Interaction with DNA" evidence="10">
    <location>
        <position position="228"/>
    </location>
</feature>
<evidence type="ECO:0000259" key="12">
    <source>
        <dbReference type="PROSITE" id="PS50880"/>
    </source>
</evidence>
<sequence length="780" mass="88425">MEAYCMKCKEKREIQNPTAGFNSRGTPVTTGTCAVCGTKLYRMGRTDAHEGLIPPEPVPGAKKTKSGKTATAKRKGKMVIVESPAKARTVGNFLGKDYIVKASVGHVRDLLRSQLSVDVENNFEPKYRVPNEKRPIVKELKADAQKVEEIYLATDPDREGEAIAWHLMEAAELDEGRVKRVVFHEITKPAIAEAFSNPREIDINLVDAQQARRILDRLVGYNLTPLLWEKVRGRLSAGRVQSVTLKLIIEREREIEAFVPEEYWTIDGEFKPENQKDTFTARLVKIDDQDPQLPMQGVVDGLLADLKASHYTVSKIKRGTRRRKPFAPFTTSTMQQQASRQLGFTAKRTMRIAQQLYEGIDIGEGGETGLITYMRTDSTNISPLAIKEVRDYIKEVHGPEFVPETENKHQTKAMKAQEAHEAVRPTSVMRVPEKLKPFLKPEQFKLYQLIWRRFVASQMEAAVYETLSIEINGDGKDHQYLFRASGSQIQFPGFLVLYEEAKDDDSNGDENKELKIPEDLLEGQLILLVKLNPEQHFTQPPPRFTEASLVQTLEELGIGRPSTYAPIISTIQARGYVERDGKRLIPTDTGFTVNDLLVEYFPDVLGVNFTAHMEEDLDEIASGEREWRKVIADFYQSFEPQLKRAQDEMPETKMEPEKIGKACPQCGNDLVIKWGRFGKFISCSDYPNCKYTEPYLEKIGVLCPKDGGEIVIRKTRKGRIFYGCENYPNCDFTSWKQPISTPCPSCSGLLTFKNKNEYQCMNCEETFLISSINVEESESA</sequence>
<accession>A0A347ZSQ5</accession>
<dbReference type="SMART" id="SM00437">
    <property type="entry name" value="TOP1Ac"/>
    <property type="match status" value="1"/>
</dbReference>
<evidence type="ECO:0000256" key="3">
    <source>
        <dbReference type="ARBA" id="ARBA00022723"/>
    </source>
</evidence>
<evidence type="ECO:0000256" key="6">
    <source>
        <dbReference type="ARBA" id="ARBA00022842"/>
    </source>
</evidence>
<evidence type="ECO:0000256" key="2">
    <source>
        <dbReference type="ARBA" id="ARBA00009446"/>
    </source>
</evidence>
<dbReference type="InterPro" id="IPR013825">
    <property type="entry name" value="Topo_IA_cen_sub2"/>
</dbReference>
<comment type="subunit">
    <text evidence="10">Monomer.</text>
</comment>
<feature type="site" description="Interaction with DNA" evidence="10">
    <location>
        <position position="375"/>
    </location>
</feature>
<feature type="domain" description="Toprim" evidence="12">
    <location>
        <begin position="76"/>
        <end position="186"/>
    </location>
</feature>
<feature type="region of interest" description="Interaction with DNA" evidence="10">
    <location>
        <begin position="236"/>
        <end position="241"/>
    </location>
</feature>
<feature type="site" description="Interaction with DNA" evidence="10">
    <location>
        <position position="213"/>
    </location>
</feature>
<dbReference type="GO" id="GO:0003677">
    <property type="term" value="F:DNA binding"/>
    <property type="evidence" value="ECO:0007669"/>
    <property type="project" value="UniProtKB-KW"/>
</dbReference>
<dbReference type="EMBL" id="QUMS01000001">
    <property type="protein sequence ID" value="REG11091.1"/>
    <property type="molecule type" value="Genomic_DNA"/>
</dbReference>
<gene>
    <name evidence="10" type="primary">topA</name>
    <name evidence="14" type="ORF">DFR64_0964</name>
</gene>
<dbReference type="Proteomes" id="UP000256388">
    <property type="component" value="Unassembled WGS sequence"/>
</dbReference>
<feature type="region of interest" description="Disordered" evidence="11">
    <location>
        <begin position="50"/>
        <end position="75"/>
    </location>
</feature>
<keyword evidence="5" id="KW-0862">Zinc</keyword>
<organism evidence="14 15">
    <name type="scientific">Pelolinea submarina</name>
    <dbReference type="NCBI Taxonomy" id="913107"/>
    <lineage>
        <taxon>Bacteria</taxon>
        <taxon>Bacillati</taxon>
        <taxon>Chloroflexota</taxon>
        <taxon>Anaerolineae</taxon>
        <taxon>Anaerolineales</taxon>
        <taxon>Anaerolineaceae</taxon>
        <taxon>Pelolinea</taxon>
    </lineage>
</organism>
<dbReference type="InterPro" id="IPR000380">
    <property type="entry name" value="Topo_IA"/>
</dbReference>
<dbReference type="InterPro" id="IPR003602">
    <property type="entry name" value="Topo_IA_DNA-bd_dom"/>
</dbReference>
<keyword evidence="7 10" id="KW-0799">Topoisomerase</keyword>
<evidence type="ECO:0000313" key="15">
    <source>
        <dbReference type="Proteomes" id="UP000256388"/>
    </source>
</evidence>
<dbReference type="GO" id="GO:0008270">
    <property type="term" value="F:zinc ion binding"/>
    <property type="evidence" value="ECO:0007669"/>
    <property type="project" value="UniProtKB-KW"/>
</dbReference>
<dbReference type="Gene3D" id="2.70.20.10">
    <property type="entry name" value="Topoisomerase I, domain 3"/>
    <property type="match status" value="1"/>
</dbReference>
<dbReference type="CDD" id="cd03363">
    <property type="entry name" value="TOPRIM_TopoIA_TopoI"/>
    <property type="match status" value="1"/>
</dbReference>